<protein>
    <submittedName>
        <fullName evidence="3">Uncharacterized protein</fullName>
    </submittedName>
</protein>
<name>A0A9W7HFT4_HIBTR</name>
<evidence type="ECO:0000256" key="1">
    <source>
        <dbReference type="SAM" id="MobiDB-lite"/>
    </source>
</evidence>
<feature type="transmembrane region" description="Helical" evidence="2">
    <location>
        <begin position="7"/>
        <end position="29"/>
    </location>
</feature>
<sequence length="104" mass="11394">MTKISVCNYLSFLFITINVFSHVLLSTAVSKCNDPCRDLNDCSPQLICLGGRCFDDPNAGTRLCNQSNNSSTHPPPPPRTRQPAPAPPSMMAPPRVRPPPLPRH</sequence>
<keyword evidence="2" id="KW-0472">Membrane</keyword>
<dbReference type="EMBL" id="BSYR01000012">
    <property type="protein sequence ID" value="GMI76543.1"/>
    <property type="molecule type" value="Genomic_DNA"/>
</dbReference>
<keyword evidence="2" id="KW-0812">Transmembrane</keyword>
<comment type="caution">
    <text evidence="3">The sequence shown here is derived from an EMBL/GenBank/DDBJ whole genome shotgun (WGS) entry which is preliminary data.</text>
</comment>
<dbReference type="Proteomes" id="UP001165190">
    <property type="component" value="Unassembled WGS sequence"/>
</dbReference>
<feature type="compositionally biased region" description="Pro residues" evidence="1">
    <location>
        <begin position="73"/>
        <end position="104"/>
    </location>
</feature>
<keyword evidence="4" id="KW-1185">Reference proteome</keyword>
<feature type="region of interest" description="Disordered" evidence="1">
    <location>
        <begin position="64"/>
        <end position="104"/>
    </location>
</feature>
<evidence type="ECO:0000313" key="4">
    <source>
        <dbReference type="Proteomes" id="UP001165190"/>
    </source>
</evidence>
<reference evidence="3" key="1">
    <citation type="submission" date="2023-05" db="EMBL/GenBank/DDBJ databases">
        <title>Genome and transcriptome analyses reveal genes involved in the formation of fine ridges on petal epidermal cells in Hibiscus trionum.</title>
        <authorList>
            <person name="Koshimizu S."/>
            <person name="Masuda S."/>
            <person name="Ishii T."/>
            <person name="Shirasu K."/>
            <person name="Hoshino A."/>
            <person name="Arita M."/>
        </authorList>
    </citation>
    <scope>NUCLEOTIDE SEQUENCE</scope>
    <source>
        <strain evidence="3">Hamamatsu line</strain>
    </source>
</reference>
<dbReference type="AlphaFoldDB" id="A0A9W7HFT4"/>
<evidence type="ECO:0000256" key="2">
    <source>
        <dbReference type="SAM" id="Phobius"/>
    </source>
</evidence>
<proteinExistence type="predicted"/>
<organism evidence="3 4">
    <name type="scientific">Hibiscus trionum</name>
    <name type="common">Flower of an hour</name>
    <dbReference type="NCBI Taxonomy" id="183268"/>
    <lineage>
        <taxon>Eukaryota</taxon>
        <taxon>Viridiplantae</taxon>
        <taxon>Streptophyta</taxon>
        <taxon>Embryophyta</taxon>
        <taxon>Tracheophyta</taxon>
        <taxon>Spermatophyta</taxon>
        <taxon>Magnoliopsida</taxon>
        <taxon>eudicotyledons</taxon>
        <taxon>Gunneridae</taxon>
        <taxon>Pentapetalae</taxon>
        <taxon>rosids</taxon>
        <taxon>malvids</taxon>
        <taxon>Malvales</taxon>
        <taxon>Malvaceae</taxon>
        <taxon>Malvoideae</taxon>
        <taxon>Hibiscus</taxon>
    </lineage>
</organism>
<dbReference type="OrthoDB" id="1001413at2759"/>
<evidence type="ECO:0000313" key="3">
    <source>
        <dbReference type="EMBL" id="GMI76543.1"/>
    </source>
</evidence>
<accession>A0A9W7HFT4</accession>
<gene>
    <name evidence="3" type="ORF">HRI_001323600</name>
</gene>
<keyword evidence="2" id="KW-1133">Transmembrane helix</keyword>